<dbReference type="GeneID" id="5410092"/>
<dbReference type="Gene3D" id="1.10.357.10">
    <property type="entry name" value="Tetracycline Repressor, domain 2"/>
    <property type="match status" value="1"/>
</dbReference>
<evidence type="ECO:0000256" key="4">
    <source>
        <dbReference type="ARBA" id="ARBA00023163"/>
    </source>
</evidence>
<keyword evidence="1" id="KW-0678">Repressor</keyword>
<dbReference type="PANTHER" id="PTHR30055:SF234">
    <property type="entry name" value="HTH-TYPE TRANSCRIPTIONAL REGULATOR BETI"/>
    <property type="match status" value="1"/>
</dbReference>
<evidence type="ECO:0000256" key="2">
    <source>
        <dbReference type="ARBA" id="ARBA00023015"/>
    </source>
</evidence>
<dbReference type="Pfam" id="PF00440">
    <property type="entry name" value="TetR_N"/>
    <property type="match status" value="1"/>
</dbReference>
<keyword evidence="8" id="KW-1185">Reference proteome</keyword>
<dbReference type="InterPro" id="IPR050109">
    <property type="entry name" value="HTH-type_TetR-like_transc_reg"/>
</dbReference>
<accession>A7I8M3</accession>
<gene>
    <name evidence="7" type="ordered locus">Mboo_1567</name>
</gene>
<dbReference type="eggNOG" id="arCOG02643">
    <property type="taxonomic scope" value="Archaea"/>
</dbReference>
<dbReference type="OrthoDB" id="135877at2157"/>
<proteinExistence type="predicted"/>
<keyword evidence="4" id="KW-0804">Transcription</keyword>
<dbReference type="GO" id="GO:0003700">
    <property type="term" value="F:DNA-binding transcription factor activity"/>
    <property type="evidence" value="ECO:0007669"/>
    <property type="project" value="TreeGrafter"/>
</dbReference>
<dbReference type="Proteomes" id="UP000002408">
    <property type="component" value="Chromosome"/>
</dbReference>
<dbReference type="PRINTS" id="PR00455">
    <property type="entry name" value="HTHTETR"/>
</dbReference>
<feature type="DNA-binding region" description="H-T-H motif" evidence="5">
    <location>
        <begin position="33"/>
        <end position="52"/>
    </location>
</feature>
<dbReference type="PANTHER" id="PTHR30055">
    <property type="entry name" value="HTH-TYPE TRANSCRIPTIONAL REGULATOR RUTR"/>
    <property type="match status" value="1"/>
</dbReference>
<dbReference type="RefSeq" id="WP_012107126.1">
    <property type="nucleotide sequence ID" value="NC_009712.1"/>
</dbReference>
<dbReference type="InterPro" id="IPR001647">
    <property type="entry name" value="HTH_TetR"/>
</dbReference>
<evidence type="ECO:0000313" key="8">
    <source>
        <dbReference type="Proteomes" id="UP000002408"/>
    </source>
</evidence>
<evidence type="ECO:0000259" key="6">
    <source>
        <dbReference type="PROSITE" id="PS50977"/>
    </source>
</evidence>
<name>A7I8M3_METB6</name>
<evidence type="ECO:0000256" key="1">
    <source>
        <dbReference type="ARBA" id="ARBA00022491"/>
    </source>
</evidence>
<dbReference type="HOGENOM" id="CLU_069356_15_12_2"/>
<keyword evidence="2" id="KW-0805">Transcription regulation</keyword>
<evidence type="ECO:0000256" key="3">
    <source>
        <dbReference type="ARBA" id="ARBA00023125"/>
    </source>
</evidence>
<feature type="domain" description="HTH tetR-type" evidence="6">
    <location>
        <begin position="10"/>
        <end position="70"/>
    </location>
</feature>
<reference evidence="8" key="1">
    <citation type="journal article" date="2015" name="Microbiology">
        <title>Genome of Methanoregula boonei 6A8 reveals adaptations to oligotrophic peatland environments.</title>
        <authorList>
            <person name="Braeuer S."/>
            <person name="Cadillo-Quiroz H."/>
            <person name="Kyrpides N."/>
            <person name="Woyke T."/>
            <person name="Goodwin L."/>
            <person name="Detter C."/>
            <person name="Podell S."/>
            <person name="Yavitt J.B."/>
            <person name="Zinder S.H."/>
        </authorList>
    </citation>
    <scope>NUCLEOTIDE SEQUENCE [LARGE SCALE GENOMIC DNA]</scope>
    <source>
        <strain evidence="8">DSM 21154 / JCM 14090 / 6A8</strain>
    </source>
</reference>
<sequence length="202" mass="23369">MPRVVPEYKEDAKRRIIAAAIDVIAQRGCEGMTVDDVAKKIGVTKGAVYWYFPSKEELMTAVLDSLQAEIRQVTYESFYNRPAEDLLMQIFDRFAVVDPKKRVVFFDMLTLANRNSQVRHAIREYYDGLVATFESAVTREKKKKFIQTQADPHHLALMLAALYSGLQNYDMLMMHQDELRELWREGVRILLKSSYSGTYGEK</sequence>
<dbReference type="SUPFAM" id="SSF46689">
    <property type="entry name" value="Homeodomain-like"/>
    <property type="match status" value="1"/>
</dbReference>
<dbReference type="PROSITE" id="PS50977">
    <property type="entry name" value="HTH_TETR_2"/>
    <property type="match status" value="1"/>
</dbReference>
<dbReference type="InterPro" id="IPR009057">
    <property type="entry name" value="Homeodomain-like_sf"/>
</dbReference>
<dbReference type="AlphaFoldDB" id="A7I8M3"/>
<dbReference type="SUPFAM" id="SSF48498">
    <property type="entry name" value="Tetracyclin repressor-like, C-terminal domain"/>
    <property type="match status" value="1"/>
</dbReference>
<dbReference type="STRING" id="456442.Mboo_1567"/>
<dbReference type="KEGG" id="mbn:Mboo_1567"/>
<protein>
    <submittedName>
        <fullName evidence="7">Transcriptional regulator, TetR family</fullName>
    </submittedName>
</protein>
<dbReference type="GO" id="GO:0000976">
    <property type="term" value="F:transcription cis-regulatory region binding"/>
    <property type="evidence" value="ECO:0007669"/>
    <property type="project" value="TreeGrafter"/>
</dbReference>
<dbReference type="InterPro" id="IPR039538">
    <property type="entry name" value="BetI_C"/>
</dbReference>
<organism evidence="7 8">
    <name type="scientific">Methanoregula boonei (strain DSM 21154 / JCM 14090 / 6A8)</name>
    <dbReference type="NCBI Taxonomy" id="456442"/>
    <lineage>
        <taxon>Archaea</taxon>
        <taxon>Methanobacteriati</taxon>
        <taxon>Methanobacteriota</taxon>
        <taxon>Stenosarchaea group</taxon>
        <taxon>Methanomicrobia</taxon>
        <taxon>Methanomicrobiales</taxon>
        <taxon>Methanoregulaceae</taxon>
        <taxon>Methanoregula</taxon>
    </lineage>
</organism>
<evidence type="ECO:0000313" key="7">
    <source>
        <dbReference type="EMBL" id="ABS56084.1"/>
    </source>
</evidence>
<keyword evidence="3 5" id="KW-0238">DNA-binding</keyword>
<evidence type="ECO:0000256" key="5">
    <source>
        <dbReference type="PROSITE-ProRule" id="PRU00335"/>
    </source>
</evidence>
<dbReference type="Pfam" id="PF13977">
    <property type="entry name" value="TetR_C_6"/>
    <property type="match status" value="1"/>
</dbReference>
<dbReference type="EMBL" id="CP000780">
    <property type="protein sequence ID" value="ABS56084.1"/>
    <property type="molecule type" value="Genomic_DNA"/>
</dbReference>
<dbReference type="InterPro" id="IPR036271">
    <property type="entry name" value="Tet_transcr_reg_TetR-rel_C_sf"/>
</dbReference>